<dbReference type="GO" id="GO:0005524">
    <property type="term" value="F:ATP binding"/>
    <property type="evidence" value="ECO:0007669"/>
    <property type="project" value="UniProtKB-KW"/>
</dbReference>
<evidence type="ECO:0000256" key="1">
    <source>
        <dbReference type="ARBA" id="ARBA00022741"/>
    </source>
</evidence>
<dbReference type="Proteomes" id="UP001210925">
    <property type="component" value="Unassembled WGS sequence"/>
</dbReference>
<protein>
    <submittedName>
        <fullName evidence="4">BTB and MATH domain-containing protein 41</fullName>
    </submittedName>
</protein>
<dbReference type="SUPFAM" id="SSF52540">
    <property type="entry name" value="P-loop containing nucleoside triphosphate hydrolases"/>
    <property type="match status" value="1"/>
</dbReference>
<keyword evidence="2" id="KW-0067">ATP-binding</keyword>
<reference evidence="4" key="1">
    <citation type="submission" date="2020-05" db="EMBL/GenBank/DDBJ databases">
        <title>Phylogenomic resolution of chytrid fungi.</title>
        <authorList>
            <person name="Stajich J.E."/>
            <person name="Amses K."/>
            <person name="Simmons R."/>
            <person name="Seto K."/>
            <person name="Myers J."/>
            <person name="Bonds A."/>
            <person name="Quandt C.A."/>
            <person name="Barry K."/>
            <person name="Liu P."/>
            <person name="Grigoriev I."/>
            <person name="Longcore J.E."/>
            <person name="James T.Y."/>
        </authorList>
    </citation>
    <scope>NUCLEOTIDE SEQUENCE</scope>
    <source>
        <strain evidence="4">PLAUS21</strain>
    </source>
</reference>
<dbReference type="Gene3D" id="3.40.50.300">
    <property type="entry name" value="P-loop containing nucleotide triphosphate hydrolases"/>
    <property type="match status" value="1"/>
</dbReference>
<dbReference type="SMART" id="SM00382">
    <property type="entry name" value="AAA"/>
    <property type="match status" value="1"/>
</dbReference>
<dbReference type="PANTHER" id="PTHR20953:SF3">
    <property type="entry name" value="P-LOOP CONTAINING NUCLEOSIDE TRIPHOSPHATE HYDROLASES SUPERFAMILY PROTEIN"/>
    <property type="match status" value="1"/>
</dbReference>
<dbReference type="CDD" id="cd00009">
    <property type="entry name" value="AAA"/>
    <property type="match status" value="1"/>
</dbReference>
<name>A0AAD5UBD1_9FUNG</name>
<proteinExistence type="predicted"/>
<organism evidence="4 5">
    <name type="scientific">Boothiomyces macroporosus</name>
    <dbReference type="NCBI Taxonomy" id="261099"/>
    <lineage>
        <taxon>Eukaryota</taxon>
        <taxon>Fungi</taxon>
        <taxon>Fungi incertae sedis</taxon>
        <taxon>Chytridiomycota</taxon>
        <taxon>Chytridiomycota incertae sedis</taxon>
        <taxon>Chytridiomycetes</taxon>
        <taxon>Rhizophydiales</taxon>
        <taxon>Terramycetaceae</taxon>
        <taxon>Boothiomyces</taxon>
    </lineage>
</organism>
<dbReference type="EMBL" id="JADGKB010000117">
    <property type="protein sequence ID" value="KAJ3253171.1"/>
    <property type="molecule type" value="Genomic_DNA"/>
</dbReference>
<evidence type="ECO:0000313" key="5">
    <source>
        <dbReference type="Proteomes" id="UP001210925"/>
    </source>
</evidence>
<sequence>MNQLLNEKYESKVLKYMKKKKISEWTVHHAMHIYGPPSRSFAEFISASSNLCIDDKKKFCLIGSTEGLIKLPAAKVLELILEKEKLFQKINEYGEKLSSYMVENNITTWPQKEAFRVIGRPPQKISSFIQQIPGVSINANEDLVIVPLTTKQLNDQYVKNIVDYMIENRMESISFEHLESQFGLAVKAIKSALRRSNQLSIDSQNQVYLCLESPEVVSEQDTESIKDAGSAIHDTDVPDHITVNAVTVENNCTTAGGANPKSYYGMRILDYMKSNNLKKVDVNQVLTVLGKPPGKLRAAVKSIDELSINSTNEIVFHRNDTSDSEHSVFSDRQSQISYATVQSDFHTNSEFSEIEISDKGSNPRSDTNFVEIKINEKTEKQSKQLPESLSKIQALKKANQVIQHMIVNKKKEIFPISLERKLGIATDKLDQVIAVSPRLDFSRQGSVVIDHQNISSTVELKKSILVDNFSVIDSDEKLLAFKEYFRRQIHLEYASISIIYKIQRKRYDFSIIQVAFQVGEDIHTVLFDLAIVRRSLQEVFSEIFTDITFICHDGRMLKFLMKQSMDIDLNRLVDTQIVLEILTGNPFTTLEKFIEDYALSNLEDSEKQKMDISTQMTILLLKAYTTLVNSHPKESELEWEYHTDNALNCVHSADARYYPMAFNHDFTMSRSTLIPVSSRSFIQTNELFELDDIAGILPSEIMEALHSLDLSTARDLALDVGRPPRLFTRESSKFFMPEDYALTADTIQSICSKLIFDSGNRAVLDGSLHRISAFRDLEKNVYGLTVRLGRFVKGVSTIISDLLHSDKSILFLGPPGTGKSTFLRDAIRILSKEDHHLIVVDTSNELCGNGHIVHPELYPARRMMVPSLAAQKDIMVEAVQNHTPDIIVIDEIGRSNEVGAALTVKRRGVRILASAHGEFRKLMANKDLNGLLGGFQSVILSDKAAGVGNQKTVTERCGEPVFDAVIQLHKSVPGLVTVIDNVAAAVDCVLTRKHVPVQHRKMGSEFEVFVRFDSM</sequence>
<comment type="caution">
    <text evidence="4">The sequence shown here is derived from an EMBL/GenBank/DDBJ whole genome shotgun (WGS) entry which is preliminary data.</text>
</comment>
<feature type="domain" description="AAA+ ATPase" evidence="3">
    <location>
        <begin position="805"/>
        <end position="934"/>
    </location>
</feature>
<evidence type="ECO:0000256" key="2">
    <source>
        <dbReference type="ARBA" id="ARBA00022840"/>
    </source>
</evidence>
<keyword evidence="5" id="KW-1185">Reference proteome</keyword>
<evidence type="ECO:0000313" key="4">
    <source>
        <dbReference type="EMBL" id="KAJ3253171.1"/>
    </source>
</evidence>
<accession>A0AAD5UBD1</accession>
<keyword evidence="1" id="KW-0547">Nucleotide-binding</keyword>
<dbReference type="AlphaFoldDB" id="A0AAD5UBD1"/>
<dbReference type="Pfam" id="PF19568">
    <property type="entry name" value="Spore_III_AA"/>
    <property type="match status" value="1"/>
</dbReference>
<dbReference type="PANTHER" id="PTHR20953">
    <property type="entry name" value="KINASE-RELATED"/>
    <property type="match status" value="1"/>
</dbReference>
<dbReference type="InterPro" id="IPR027417">
    <property type="entry name" value="P-loop_NTPase"/>
</dbReference>
<gene>
    <name evidence="4" type="primary">BATH-41</name>
    <name evidence="4" type="ORF">HK103_000812</name>
</gene>
<dbReference type="InterPro" id="IPR045735">
    <property type="entry name" value="Spore_III_AA_AAA+_ATPase"/>
</dbReference>
<evidence type="ECO:0000259" key="3">
    <source>
        <dbReference type="SMART" id="SM00382"/>
    </source>
</evidence>
<dbReference type="InterPro" id="IPR003593">
    <property type="entry name" value="AAA+_ATPase"/>
</dbReference>